<dbReference type="RefSeq" id="WP_028070374.1">
    <property type="nucleotide sequence ID" value="NZ_LR590484.1"/>
</dbReference>
<name>A0A4U9VZA5_9SPHI</name>
<comment type="catalytic activity">
    <reaction evidence="1 4">
        <text>D-cellobiose = beta-D-glucosyl-(1-&gt;4)-D-mannopyranose</text>
        <dbReference type="Rhea" id="RHEA:23384"/>
        <dbReference type="ChEBI" id="CHEBI:17057"/>
        <dbReference type="ChEBI" id="CHEBI:47931"/>
        <dbReference type="EC" id="5.1.3.11"/>
    </reaction>
</comment>
<comment type="function">
    <text evidence="4">Catalyzes the reversible epimerization of cellobiose to 4-O-beta-D-glucopyranosyl-D-mannose (Glc-Man).</text>
</comment>
<evidence type="ECO:0000256" key="2">
    <source>
        <dbReference type="ARBA" id="ARBA00008558"/>
    </source>
</evidence>
<dbReference type="EMBL" id="LR590484">
    <property type="protein sequence ID" value="VTR51749.1"/>
    <property type="molecule type" value="Genomic_DNA"/>
</dbReference>
<dbReference type="SUPFAM" id="SSF48208">
    <property type="entry name" value="Six-hairpin glycosidases"/>
    <property type="match status" value="1"/>
</dbReference>
<dbReference type="Pfam" id="PF07221">
    <property type="entry name" value="GlcNAc_2-epim"/>
    <property type="match status" value="1"/>
</dbReference>
<dbReference type="EC" id="5.1.3.11" evidence="4"/>
<dbReference type="GO" id="GO:0047736">
    <property type="term" value="F:cellobiose epimerase activity"/>
    <property type="evidence" value="ECO:0007669"/>
    <property type="project" value="UniProtKB-UniRule"/>
</dbReference>
<organism evidence="5 6">
    <name type="scientific">Sphingobacterium thalpophilum</name>
    <dbReference type="NCBI Taxonomy" id="259"/>
    <lineage>
        <taxon>Bacteria</taxon>
        <taxon>Pseudomonadati</taxon>
        <taxon>Bacteroidota</taxon>
        <taxon>Sphingobacteriia</taxon>
        <taxon>Sphingobacteriales</taxon>
        <taxon>Sphingobacteriaceae</taxon>
        <taxon>Sphingobacterium</taxon>
    </lineage>
</organism>
<dbReference type="PANTHER" id="PTHR15108">
    <property type="entry name" value="N-ACYLGLUCOSAMINE-2-EPIMERASE"/>
    <property type="match status" value="1"/>
</dbReference>
<comment type="similarity">
    <text evidence="4">Belongs to the cellobiose 2-epimerase family.</text>
</comment>
<evidence type="ECO:0000313" key="6">
    <source>
        <dbReference type="Proteomes" id="UP000308196"/>
    </source>
</evidence>
<keyword evidence="3 4" id="KW-0413">Isomerase</keyword>
<dbReference type="AlphaFoldDB" id="A0A4U9VZA5"/>
<gene>
    <name evidence="5" type="ORF">NCTC11429_04418</name>
</gene>
<dbReference type="GO" id="GO:0005975">
    <property type="term" value="P:carbohydrate metabolic process"/>
    <property type="evidence" value="ECO:0007669"/>
    <property type="project" value="InterPro"/>
</dbReference>
<proteinExistence type="inferred from homology"/>
<evidence type="ECO:0000256" key="4">
    <source>
        <dbReference type="HAMAP-Rule" id="MF_00929"/>
    </source>
</evidence>
<dbReference type="STRING" id="1123265.GCA_000686625_03650"/>
<dbReference type="Proteomes" id="UP000308196">
    <property type="component" value="Chromosome"/>
</dbReference>
<dbReference type="InterPro" id="IPR008928">
    <property type="entry name" value="6-hairpin_glycosidase_sf"/>
</dbReference>
<dbReference type="HAMAP" id="MF_00929">
    <property type="entry name" value="Cellobiose_2_epim"/>
    <property type="match status" value="1"/>
</dbReference>
<dbReference type="Gene3D" id="1.50.10.10">
    <property type="match status" value="1"/>
</dbReference>
<evidence type="ECO:0000313" key="5">
    <source>
        <dbReference type="EMBL" id="VTR51749.1"/>
    </source>
</evidence>
<reference evidence="5 6" key="1">
    <citation type="submission" date="2019-05" db="EMBL/GenBank/DDBJ databases">
        <authorList>
            <consortium name="Pathogen Informatics"/>
        </authorList>
    </citation>
    <scope>NUCLEOTIDE SEQUENCE [LARGE SCALE GENOMIC DNA]</scope>
    <source>
        <strain evidence="5 6">NCTC11429</strain>
    </source>
</reference>
<evidence type="ECO:0000256" key="3">
    <source>
        <dbReference type="ARBA" id="ARBA00023235"/>
    </source>
</evidence>
<sequence>MKGFKEELENNILRYWMENMIDTEYGGFYGRIDGHNVLDKRAGKGVVMHARILWTFSAAYRLLGRQAYRQMADRAYVYLRDFFMDRQYGGVYWELDYRGEPLNRKKQTYAQGFALYGFSEYYRATGNTEALEYAKQQFNIIEKCRDNALGGYWEAFTEDWQPMADMRLSEKDANEAKTMNTHLHILEPYTNLLRIWIDQRLIEAQSELITLFVDRIFDKRTGHLQLFFDGDWNVKGDIQSFGHDIEAAWLLLEAAEVLGDPQLVEKVRMIVPQIGKAALEGILPDGSMAYERNHKHWDRERHWWVQAEAVVGFSNLGRLLSDKFYMDKAEDTWDYIVSSIIDKKDGEWFWSRLENGEVNKADDKAGFWKCPYHNGRMCMEMLENFGNTL</sequence>
<dbReference type="KEGG" id="stha:NCTC11429_04418"/>
<dbReference type="InterPro" id="IPR012341">
    <property type="entry name" value="6hp_glycosidase-like_sf"/>
</dbReference>
<dbReference type="InterPro" id="IPR028584">
    <property type="entry name" value="Cellobiose_2_epim"/>
</dbReference>
<comment type="similarity">
    <text evidence="2">Belongs to the N-acylglucosamine 2-epimerase family.</text>
</comment>
<protein>
    <recommendedName>
        <fullName evidence="4">Cellobiose 2-epimerase</fullName>
        <shortName evidence="4">CE</shortName>
        <ecNumber evidence="4">5.1.3.11</ecNumber>
    </recommendedName>
</protein>
<dbReference type="GeneID" id="78465004"/>
<accession>A0A4U9VZA5</accession>
<dbReference type="InterPro" id="IPR010819">
    <property type="entry name" value="AGE/CE"/>
</dbReference>
<evidence type="ECO:0000256" key="1">
    <source>
        <dbReference type="ARBA" id="ARBA00001470"/>
    </source>
</evidence>